<dbReference type="Pfam" id="PF12796">
    <property type="entry name" value="Ank_2"/>
    <property type="match status" value="1"/>
</dbReference>
<gene>
    <name evidence="2" type="ORF">GCM10010517_62790</name>
</gene>
<dbReference type="RefSeq" id="WP_344979107.1">
    <property type="nucleotide sequence ID" value="NZ_BAAAVI010000060.1"/>
</dbReference>
<accession>A0ABN3W616</accession>
<evidence type="ECO:0000256" key="1">
    <source>
        <dbReference type="SAM" id="MobiDB-lite"/>
    </source>
</evidence>
<feature type="region of interest" description="Disordered" evidence="1">
    <location>
        <begin position="176"/>
        <end position="196"/>
    </location>
</feature>
<dbReference type="InterPro" id="IPR045592">
    <property type="entry name" value="DUF6461"/>
</dbReference>
<dbReference type="Proteomes" id="UP001500831">
    <property type="component" value="Unassembled WGS sequence"/>
</dbReference>
<name>A0ABN3W616_9ACTN</name>
<dbReference type="Pfam" id="PF20062">
    <property type="entry name" value="DUF6461"/>
    <property type="match status" value="1"/>
</dbReference>
<protein>
    <recommendedName>
        <fullName evidence="4">Ankyrin repeat domain-containing protein</fullName>
    </recommendedName>
</protein>
<dbReference type="EMBL" id="BAAAVI010000060">
    <property type="protein sequence ID" value="GAA2897706.1"/>
    <property type="molecule type" value="Genomic_DNA"/>
</dbReference>
<dbReference type="InterPro" id="IPR036770">
    <property type="entry name" value="Ankyrin_rpt-contain_sf"/>
</dbReference>
<dbReference type="Gene3D" id="1.25.40.20">
    <property type="entry name" value="Ankyrin repeat-containing domain"/>
    <property type="match status" value="1"/>
</dbReference>
<dbReference type="SUPFAM" id="SSF48403">
    <property type="entry name" value="Ankyrin repeat"/>
    <property type="match status" value="1"/>
</dbReference>
<reference evidence="2 3" key="1">
    <citation type="journal article" date="2019" name="Int. J. Syst. Evol. Microbiol.">
        <title>The Global Catalogue of Microorganisms (GCM) 10K type strain sequencing project: providing services to taxonomists for standard genome sequencing and annotation.</title>
        <authorList>
            <consortium name="The Broad Institute Genomics Platform"/>
            <consortium name="The Broad Institute Genome Sequencing Center for Infectious Disease"/>
            <person name="Wu L."/>
            <person name="Ma J."/>
        </authorList>
    </citation>
    <scope>NUCLEOTIDE SEQUENCE [LARGE SCALE GENOMIC DNA]</scope>
    <source>
        <strain evidence="2 3">JCM 6242</strain>
    </source>
</reference>
<comment type="caution">
    <text evidence="2">The sequence shown here is derived from an EMBL/GenBank/DDBJ whole genome shotgun (WGS) entry which is preliminary data.</text>
</comment>
<proteinExistence type="predicted"/>
<dbReference type="InterPro" id="IPR002110">
    <property type="entry name" value="Ankyrin_rpt"/>
</dbReference>
<dbReference type="SMART" id="SM00248">
    <property type="entry name" value="ANK"/>
    <property type="match status" value="2"/>
</dbReference>
<keyword evidence="3" id="KW-1185">Reference proteome</keyword>
<organism evidence="2 3">
    <name type="scientific">Streptosporangium fragile</name>
    <dbReference type="NCBI Taxonomy" id="46186"/>
    <lineage>
        <taxon>Bacteria</taxon>
        <taxon>Bacillati</taxon>
        <taxon>Actinomycetota</taxon>
        <taxon>Actinomycetes</taxon>
        <taxon>Streptosporangiales</taxon>
        <taxon>Streptosporangiaceae</taxon>
        <taxon>Streptosporangium</taxon>
    </lineage>
</organism>
<evidence type="ECO:0000313" key="3">
    <source>
        <dbReference type="Proteomes" id="UP001500831"/>
    </source>
</evidence>
<evidence type="ECO:0008006" key="4">
    <source>
        <dbReference type="Google" id="ProtNLM"/>
    </source>
</evidence>
<sequence>MAVDNGAGWSVGWNDWTNLGLIRARLDAGADPGSGGYFYGPPLHTAAECGSPEVVAELARRVADVDAEHEGRTALWQAIFANRPDNARALVAAGADPWRPMMNGWSPGRLSLATPTPDLFPLPDGKTGLSAAETAAVAEARCLIAALGRFDCDGFSLACAAGVTAAEAVRRLEAVPADDADADADETPEDPWSDEDDSLAVVGVTDVPGGCVVIQPWGYVASNPGVMERLSVGTVCYGMYANPKSGNQGAVARDGVIEEWDTHPGGGNVSAEESTEEILAAYLYHGEAVAYCHAGAGLRPTDTRSITGQADMWLRLPKRDWWE</sequence>
<evidence type="ECO:0000313" key="2">
    <source>
        <dbReference type="EMBL" id="GAA2897706.1"/>
    </source>
</evidence>